<dbReference type="InterPro" id="IPR032687">
    <property type="entry name" value="AraC-type_N"/>
</dbReference>
<dbReference type="OrthoDB" id="5722175at2"/>
<feature type="domain" description="HTH araC/xylS-type" evidence="4">
    <location>
        <begin position="238"/>
        <end position="336"/>
    </location>
</feature>
<dbReference type="SMART" id="SM00342">
    <property type="entry name" value="HTH_ARAC"/>
    <property type="match status" value="1"/>
</dbReference>
<dbReference type="PANTHER" id="PTHR47894:SF1">
    <property type="entry name" value="HTH-TYPE TRANSCRIPTIONAL REGULATOR VQSM"/>
    <property type="match status" value="1"/>
</dbReference>
<accession>A0A1N7J9I4</accession>
<keyword evidence="6" id="KW-1185">Reference proteome</keyword>
<protein>
    <submittedName>
        <fullName evidence="5">Transcriptional regulator, AraC family</fullName>
    </submittedName>
</protein>
<evidence type="ECO:0000256" key="1">
    <source>
        <dbReference type="ARBA" id="ARBA00023015"/>
    </source>
</evidence>
<dbReference type="PROSITE" id="PS01124">
    <property type="entry name" value="HTH_ARAC_FAMILY_2"/>
    <property type="match status" value="1"/>
</dbReference>
<dbReference type="Pfam" id="PF12625">
    <property type="entry name" value="Arabinose_bd"/>
    <property type="match status" value="1"/>
</dbReference>
<evidence type="ECO:0000313" key="6">
    <source>
        <dbReference type="Proteomes" id="UP000185639"/>
    </source>
</evidence>
<evidence type="ECO:0000259" key="4">
    <source>
        <dbReference type="PROSITE" id="PS01124"/>
    </source>
</evidence>
<keyword evidence="2" id="KW-0238">DNA-binding</keyword>
<dbReference type="GO" id="GO:0005829">
    <property type="term" value="C:cytosol"/>
    <property type="evidence" value="ECO:0007669"/>
    <property type="project" value="TreeGrafter"/>
</dbReference>
<dbReference type="PRINTS" id="PR00032">
    <property type="entry name" value="HTHARAC"/>
</dbReference>
<dbReference type="EMBL" id="FTOH01000001">
    <property type="protein sequence ID" value="SIS45998.1"/>
    <property type="molecule type" value="Genomic_DNA"/>
</dbReference>
<proteinExistence type="predicted"/>
<dbReference type="Proteomes" id="UP000185639">
    <property type="component" value="Unassembled WGS sequence"/>
</dbReference>
<dbReference type="AlphaFoldDB" id="A0A1N7J9I4"/>
<dbReference type="InterPro" id="IPR018060">
    <property type="entry name" value="HTH_AraC"/>
</dbReference>
<dbReference type="SUPFAM" id="SSF46689">
    <property type="entry name" value="Homeodomain-like"/>
    <property type="match status" value="1"/>
</dbReference>
<dbReference type="STRING" id="484498.SAMN05421686_101516"/>
<dbReference type="RefSeq" id="WP_076514116.1">
    <property type="nucleotide sequence ID" value="NZ_FTOH01000001.1"/>
</dbReference>
<dbReference type="InterPro" id="IPR009057">
    <property type="entry name" value="Homeodomain-like_sf"/>
</dbReference>
<dbReference type="Pfam" id="PF12833">
    <property type="entry name" value="HTH_18"/>
    <property type="match status" value="1"/>
</dbReference>
<name>A0A1N7J9I4_9GAMM</name>
<evidence type="ECO:0000256" key="2">
    <source>
        <dbReference type="ARBA" id="ARBA00023125"/>
    </source>
</evidence>
<evidence type="ECO:0000256" key="3">
    <source>
        <dbReference type="ARBA" id="ARBA00023163"/>
    </source>
</evidence>
<organism evidence="5 6">
    <name type="scientific">Thalassolituus maritimus</name>
    <dbReference type="NCBI Taxonomy" id="484498"/>
    <lineage>
        <taxon>Bacteria</taxon>
        <taxon>Pseudomonadati</taxon>
        <taxon>Pseudomonadota</taxon>
        <taxon>Gammaproteobacteria</taxon>
        <taxon>Oceanospirillales</taxon>
        <taxon>Oceanospirillaceae</taxon>
        <taxon>Thalassolituus</taxon>
    </lineage>
</organism>
<evidence type="ECO:0000313" key="5">
    <source>
        <dbReference type="EMBL" id="SIS45998.1"/>
    </source>
</evidence>
<dbReference type="GO" id="GO:0000976">
    <property type="term" value="F:transcription cis-regulatory region binding"/>
    <property type="evidence" value="ECO:0007669"/>
    <property type="project" value="TreeGrafter"/>
</dbReference>
<dbReference type="GO" id="GO:0003700">
    <property type="term" value="F:DNA-binding transcription factor activity"/>
    <property type="evidence" value="ECO:0007669"/>
    <property type="project" value="InterPro"/>
</dbReference>
<dbReference type="InterPro" id="IPR020449">
    <property type="entry name" value="Tscrpt_reg_AraC-type_HTH"/>
</dbReference>
<gene>
    <name evidence="5" type="ORF">SAMN05421686_101516</name>
</gene>
<dbReference type="PANTHER" id="PTHR47894">
    <property type="entry name" value="HTH-TYPE TRANSCRIPTIONAL REGULATOR GADX"/>
    <property type="match status" value="1"/>
</dbReference>
<sequence length="338" mass="37404">MKLGDLSITYVEVIASTMRTLGADPDALLGQYNILPETLASPDTRISIPRFMRIGHDAIQQTKSPWFGLEMGRHTWPAQLGLAGLVAMTAPDLRRACQAIAGFELLSSFNARGASSFSLKEGKPALKFYSVSPYNAYNLFVVDSVLSSWAHILGVISGQTDGILESVDIEFSDPGYADVYRRYFKCPVNFGAGSNRLVLQNEALNLPVIQSCHSVYEGLKRQAERELDRVRLGLSVTEQVARTVAPLLDGETPELSKVASRLNMAPWTLRRRLQAEGKTYQDVLNATRKDLAVSYIRDTSLTLGEIAYLLGFGSAAAFQRAFRRWTGEAPGRYRENCR</sequence>
<reference evidence="6" key="1">
    <citation type="submission" date="2017-01" db="EMBL/GenBank/DDBJ databases">
        <authorList>
            <person name="Varghese N."/>
            <person name="Submissions S."/>
        </authorList>
    </citation>
    <scope>NUCLEOTIDE SEQUENCE [LARGE SCALE GENOMIC DNA]</scope>
    <source>
        <strain evidence="6">DSM 24913</strain>
    </source>
</reference>
<keyword evidence="1" id="KW-0805">Transcription regulation</keyword>
<dbReference type="Gene3D" id="1.10.10.60">
    <property type="entry name" value="Homeodomain-like"/>
    <property type="match status" value="1"/>
</dbReference>
<keyword evidence="3" id="KW-0804">Transcription</keyword>